<feature type="compositionally biased region" description="Polar residues" evidence="1">
    <location>
        <begin position="422"/>
        <end position="446"/>
    </location>
</feature>
<reference evidence="3" key="1">
    <citation type="journal article" date="2017" name="Genome Biol.">
        <title>Comparative genomics reveals high biological diversity and specific adaptations in the industrially and medically important fungal genus Aspergillus.</title>
        <authorList>
            <person name="de Vries R.P."/>
            <person name="Riley R."/>
            <person name="Wiebenga A."/>
            <person name="Aguilar-Osorio G."/>
            <person name="Amillis S."/>
            <person name="Uchima C.A."/>
            <person name="Anderluh G."/>
            <person name="Asadollahi M."/>
            <person name="Askin M."/>
            <person name="Barry K."/>
            <person name="Battaglia E."/>
            <person name="Bayram O."/>
            <person name="Benocci T."/>
            <person name="Braus-Stromeyer S.A."/>
            <person name="Caldana C."/>
            <person name="Canovas D."/>
            <person name="Cerqueira G.C."/>
            <person name="Chen F."/>
            <person name="Chen W."/>
            <person name="Choi C."/>
            <person name="Clum A."/>
            <person name="Dos Santos R.A."/>
            <person name="Damasio A.R."/>
            <person name="Diallinas G."/>
            <person name="Emri T."/>
            <person name="Fekete E."/>
            <person name="Flipphi M."/>
            <person name="Freyberg S."/>
            <person name="Gallo A."/>
            <person name="Gournas C."/>
            <person name="Habgood R."/>
            <person name="Hainaut M."/>
            <person name="Harispe M.L."/>
            <person name="Henrissat B."/>
            <person name="Hilden K.S."/>
            <person name="Hope R."/>
            <person name="Hossain A."/>
            <person name="Karabika E."/>
            <person name="Karaffa L."/>
            <person name="Karanyi Z."/>
            <person name="Krasevec N."/>
            <person name="Kuo A."/>
            <person name="Kusch H."/>
            <person name="LaButti K."/>
            <person name="Lagendijk E.L."/>
            <person name="Lapidus A."/>
            <person name="Levasseur A."/>
            <person name="Lindquist E."/>
            <person name="Lipzen A."/>
            <person name="Logrieco A.F."/>
            <person name="MacCabe A."/>
            <person name="Maekelae M.R."/>
            <person name="Malavazi I."/>
            <person name="Melin P."/>
            <person name="Meyer V."/>
            <person name="Mielnichuk N."/>
            <person name="Miskei M."/>
            <person name="Molnar A.P."/>
            <person name="Mule G."/>
            <person name="Ngan C.Y."/>
            <person name="Orejas M."/>
            <person name="Orosz E."/>
            <person name="Ouedraogo J.P."/>
            <person name="Overkamp K.M."/>
            <person name="Park H.-S."/>
            <person name="Perrone G."/>
            <person name="Piumi F."/>
            <person name="Punt P.J."/>
            <person name="Ram A.F."/>
            <person name="Ramon A."/>
            <person name="Rauscher S."/>
            <person name="Record E."/>
            <person name="Riano-Pachon D.M."/>
            <person name="Robert V."/>
            <person name="Roehrig J."/>
            <person name="Ruller R."/>
            <person name="Salamov A."/>
            <person name="Salih N.S."/>
            <person name="Samson R.A."/>
            <person name="Sandor E."/>
            <person name="Sanguinetti M."/>
            <person name="Schuetze T."/>
            <person name="Sepcic K."/>
            <person name="Shelest E."/>
            <person name="Sherlock G."/>
            <person name="Sophianopoulou V."/>
            <person name="Squina F.M."/>
            <person name="Sun H."/>
            <person name="Susca A."/>
            <person name="Todd R.B."/>
            <person name="Tsang A."/>
            <person name="Unkles S.E."/>
            <person name="van de Wiele N."/>
            <person name="van Rossen-Uffink D."/>
            <person name="Oliveira J.V."/>
            <person name="Vesth T.C."/>
            <person name="Visser J."/>
            <person name="Yu J.-H."/>
            <person name="Zhou M."/>
            <person name="Andersen M.R."/>
            <person name="Archer D.B."/>
            <person name="Baker S.E."/>
            <person name="Benoit I."/>
            <person name="Brakhage A.A."/>
            <person name="Braus G.H."/>
            <person name="Fischer R."/>
            <person name="Frisvad J.C."/>
            <person name="Goldman G.H."/>
            <person name="Houbraken J."/>
            <person name="Oakley B."/>
            <person name="Pocsi I."/>
            <person name="Scazzocchio C."/>
            <person name="Seiboth B."/>
            <person name="vanKuyk P.A."/>
            <person name="Wortman J."/>
            <person name="Dyer P.S."/>
            <person name="Grigoriev I.V."/>
        </authorList>
    </citation>
    <scope>NUCLEOTIDE SEQUENCE [LARGE SCALE GENOMIC DNA]</scope>
    <source>
        <strain evidence="3">CBS 583.65</strain>
    </source>
</reference>
<feature type="compositionally biased region" description="Basic residues" evidence="1">
    <location>
        <begin position="62"/>
        <end position="78"/>
    </location>
</feature>
<accession>A0A1L9PU57</accession>
<evidence type="ECO:0000256" key="1">
    <source>
        <dbReference type="SAM" id="MobiDB-lite"/>
    </source>
</evidence>
<feature type="compositionally biased region" description="Polar residues" evidence="1">
    <location>
        <begin position="254"/>
        <end position="263"/>
    </location>
</feature>
<dbReference type="RefSeq" id="XP_040670813.1">
    <property type="nucleotide sequence ID" value="XM_040810477.1"/>
</dbReference>
<feature type="region of interest" description="Disordered" evidence="1">
    <location>
        <begin position="413"/>
        <end position="522"/>
    </location>
</feature>
<organism evidence="2 3">
    <name type="scientific">Aspergillus versicolor CBS 583.65</name>
    <dbReference type="NCBI Taxonomy" id="1036611"/>
    <lineage>
        <taxon>Eukaryota</taxon>
        <taxon>Fungi</taxon>
        <taxon>Dikarya</taxon>
        <taxon>Ascomycota</taxon>
        <taxon>Pezizomycotina</taxon>
        <taxon>Eurotiomycetes</taxon>
        <taxon>Eurotiomycetidae</taxon>
        <taxon>Eurotiales</taxon>
        <taxon>Aspergillaceae</taxon>
        <taxon>Aspergillus</taxon>
        <taxon>Aspergillus subgen. Nidulantes</taxon>
    </lineage>
</organism>
<keyword evidence="3" id="KW-1185">Reference proteome</keyword>
<feature type="compositionally biased region" description="Basic and acidic residues" evidence="1">
    <location>
        <begin position="624"/>
        <end position="644"/>
    </location>
</feature>
<name>A0A1L9PU57_ASPVE</name>
<evidence type="ECO:0000313" key="2">
    <source>
        <dbReference type="EMBL" id="OJJ05051.1"/>
    </source>
</evidence>
<dbReference type="VEuPathDB" id="FungiDB:ASPVEDRAFT_31463"/>
<feature type="compositionally biased region" description="Polar residues" evidence="1">
    <location>
        <begin position="493"/>
        <end position="522"/>
    </location>
</feature>
<sequence>MVQTRSSTRNSLDSEENNTTHGNALQHHKTQEEPEFNELTTGRRSIKRKYSDDDPDADEKKPQKRKRIPRGGQRKTHVFHIPVPDPEDLKVIRRNFKRLQNRQVWGVIRDHFSALENLWIKKYKWNMPTTRTELDYGLLVRNICKYRHIPSSNGRTCDRCSARGQTGCLHNGVDRCKGCVRNGVQCTVTNKRSAQTRILRGDLNANEPLSDPGALVTWCTPDQQPPLPKGPAKRHRSDAGIDDEVKERRVATAGPSTQVPQQDSVGRARGNLAMRNSQQLPVQQQNPTTFFENGSYTNNPFADPQLYPDDTSFENQQGLPFGGQYQMHPEYPMPPDSTGFNLTFAQYDQGNNGLGLQPRFSQLGHGRPFIHDREIVMNAIIELRAEVQRLGGNTSIAADLVALAPIQRAPATLQGPAPFPSRRQSQSANTATASHSNPVTPTSPLFESTLEDVTPTSSGFDYNTQHQSPGSGLLDTKVHRQSPTSAGFDHNIHNQTDTSSLFNSAAHNLGPTSAPSHNNMSHQGPAQPFFSSQFELQPEFTVFPSNFQQFGQQPSETPIDPGLLEYPDFLQLNTENTSNGSRLESYDVNGEAIPALKLQGTARMSRLSAAANPEPSGNGDEAEIAGRDTSLRSTKERLRGHAEEVLLEEEQDSPHNPLEEGWPADGPVQFGNMNGNDDNDFQPVLDRDPPNDSLILEQFDGFIAMF</sequence>
<evidence type="ECO:0000313" key="3">
    <source>
        <dbReference type="Proteomes" id="UP000184073"/>
    </source>
</evidence>
<dbReference type="STRING" id="1036611.A0A1L9PU57"/>
<proteinExistence type="predicted"/>
<dbReference type="Proteomes" id="UP000184073">
    <property type="component" value="Unassembled WGS sequence"/>
</dbReference>
<feature type="region of interest" description="Disordered" evidence="1">
    <location>
        <begin position="604"/>
        <end position="690"/>
    </location>
</feature>
<dbReference type="EMBL" id="KV878132">
    <property type="protein sequence ID" value="OJJ05051.1"/>
    <property type="molecule type" value="Genomic_DNA"/>
</dbReference>
<feature type="compositionally biased region" description="Polar residues" evidence="1">
    <location>
        <begin position="454"/>
        <end position="470"/>
    </location>
</feature>
<feature type="compositionally biased region" description="Polar residues" evidence="1">
    <location>
        <begin position="1"/>
        <end position="23"/>
    </location>
</feature>
<dbReference type="AlphaFoldDB" id="A0A1L9PU57"/>
<feature type="region of interest" description="Disordered" evidence="1">
    <location>
        <begin position="1"/>
        <end position="80"/>
    </location>
</feature>
<gene>
    <name evidence="2" type="ORF">ASPVEDRAFT_31463</name>
</gene>
<feature type="compositionally biased region" description="Basic and acidic residues" evidence="1">
    <location>
        <begin position="237"/>
        <end position="250"/>
    </location>
</feature>
<feature type="region of interest" description="Disordered" evidence="1">
    <location>
        <begin position="218"/>
        <end position="263"/>
    </location>
</feature>
<dbReference type="OrthoDB" id="4506426at2759"/>
<dbReference type="GeneID" id="63725988"/>
<protein>
    <submittedName>
        <fullName evidence="2">Uncharacterized protein</fullName>
    </submittedName>
</protein>